<organism evidence="2 3">
    <name type="scientific">Streptosporangium amethystogenes subsp. fukuiense</name>
    <dbReference type="NCBI Taxonomy" id="698418"/>
    <lineage>
        <taxon>Bacteria</taxon>
        <taxon>Bacillati</taxon>
        <taxon>Actinomycetota</taxon>
        <taxon>Actinomycetes</taxon>
        <taxon>Streptosporangiales</taxon>
        <taxon>Streptosporangiaceae</taxon>
        <taxon>Streptosporangium</taxon>
    </lineage>
</organism>
<dbReference type="RefSeq" id="WP_343983127.1">
    <property type="nucleotide sequence ID" value="NZ_BAAAGK010000295.1"/>
</dbReference>
<dbReference type="EMBL" id="JBHTEE010000001">
    <property type="protein sequence ID" value="MFC7598980.1"/>
    <property type="molecule type" value="Genomic_DNA"/>
</dbReference>
<gene>
    <name evidence="2" type="ORF">ACFQVD_02525</name>
</gene>
<comment type="caution">
    <text evidence="2">The sequence shown here is derived from an EMBL/GenBank/DDBJ whole genome shotgun (WGS) entry which is preliminary data.</text>
</comment>
<feature type="transmembrane region" description="Helical" evidence="1">
    <location>
        <begin position="257"/>
        <end position="277"/>
    </location>
</feature>
<feature type="transmembrane region" description="Helical" evidence="1">
    <location>
        <begin position="388"/>
        <end position="410"/>
    </location>
</feature>
<feature type="transmembrane region" description="Helical" evidence="1">
    <location>
        <begin position="446"/>
        <end position="468"/>
    </location>
</feature>
<name>A0ABW2SRP4_9ACTN</name>
<feature type="transmembrane region" description="Helical" evidence="1">
    <location>
        <begin position="538"/>
        <end position="559"/>
    </location>
</feature>
<protein>
    <submittedName>
        <fullName evidence="2">Uncharacterized protein</fullName>
    </submittedName>
</protein>
<feature type="transmembrane region" description="Helical" evidence="1">
    <location>
        <begin position="480"/>
        <end position="500"/>
    </location>
</feature>
<feature type="transmembrane region" description="Helical" evidence="1">
    <location>
        <begin position="219"/>
        <end position="237"/>
    </location>
</feature>
<feature type="transmembrane region" description="Helical" evidence="1">
    <location>
        <begin position="17"/>
        <end position="35"/>
    </location>
</feature>
<keyword evidence="1" id="KW-1133">Transmembrane helix</keyword>
<keyword evidence="1" id="KW-0812">Transmembrane</keyword>
<feature type="transmembrane region" description="Helical" evidence="1">
    <location>
        <begin position="71"/>
        <end position="89"/>
    </location>
</feature>
<sequence>MTVLGAFGVSVRDMACFGAYIALGLALPGLLLIRALYGGRRTLAEEIALGLTLGYAIEVLAYVAVRAAGMPLLVMAWPITTYAVFIAVPRLRRHWRGRRRLTTPLWWSWSLALVTIYLIAWSAAKFFRTHALTWPALGAANLDMPFHLALIGELKHHMPPTVPMVAGEPLFYHWFVYAHLAAASWVTGVEPLVLLFRLFMLPMMVAFVVLIGMIGRRVVGAWSAGLLAVAGTVFMEAPNLYLGTSVGIFTWRPPQSWLSPTQAFGALLFVPVVILLIDLLERRRIALGSWVLLGVFLVAVMGAKATYLPLLAIGLAAIVVIEVARRRRVPWRVLVVLVTTVMCFLYAQFVLFGQARLGMIVEPLAMTRKIWAELTGQDGDIGPLSASAFGVTLLYLLSWVIEWCGIWGLLSRPRLLLRPAVVVMLSIGAGGFCATLLFGHPHHAEMYFSVASYPYLAIVAVYGIFVIVRRAQVPPRVTAYAVGAAIVATCSIRMIFGVRIPLGPGQSEILLYRPYIAFAALALPVIGLLLLANRRRLVVAGAITISMVTAVGLPAAWAARVLSSAVPAPAGGGADTGPGVPVIRRDALTAGRWLRAHSDPDDLVATDTHCRGKSENPCDSREFWVSALTERRVLVEGWAFSPANYQHWHRGLVAEHLPFWDQERIQLNDAAFRSPSAASIQRLRTRYGVRWLFVDEQHTGADSKIGDGANLRFRSGDYAVYEVPDGTA</sequence>
<feature type="transmembrane region" description="Helical" evidence="1">
    <location>
        <begin position="194"/>
        <end position="212"/>
    </location>
</feature>
<keyword evidence="3" id="KW-1185">Reference proteome</keyword>
<feature type="transmembrane region" description="Helical" evidence="1">
    <location>
        <begin position="422"/>
        <end position="440"/>
    </location>
</feature>
<feature type="transmembrane region" description="Helical" evidence="1">
    <location>
        <begin position="47"/>
        <end position="65"/>
    </location>
</feature>
<feature type="transmembrane region" description="Helical" evidence="1">
    <location>
        <begin position="307"/>
        <end position="324"/>
    </location>
</feature>
<feature type="transmembrane region" description="Helical" evidence="1">
    <location>
        <begin position="512"/>
        <end position="531"/>
    </location>
</feature>
<evidence type="ECO:0000256" key="1">
    <source>
        <dbReference type="SAM" id="Phobius"/>
    </source>
</evidence>
<proteinExistence type="predicted"/>
<feature type="transmembrane region" description="Helical" evidence="1">
    <location>
        <begin position="101"/>
        <end position="120"/>
    </location>
</feature>
<feature type="transmembrane region" description="Helical" evidence="1">
    <location>
        <begin position="331"/>
        <end position="352"/>
    </location>
</feature>
<feature type="transmembrane region" description="Helical" evidence="1">
    <location>
        <begin position="284"/>
        <end position="301"/>
    </location>
</feature>
<evidence type="ECO:0000313" key="3">
    <source>
        <dbReference type="Proteomes" id="UP001596514"/>
    </source>
</evidence>
<evidence type="ECO:0000313" key="2">
    <source>
        <dbReference type="EMBL" id="MFC7598980.1"/>
    </source>
</evidence>
<dbReference type="Proteomes" id="UP001596514">
    <property type="component" value="Unassembled WGS sequence"/>
</dbReference>
<keyword evidence="1" id="KW-0472">Membrane</keyword>
<reference evidence="3" key="1">
    <citation type="journal article" date="2019" name="Int. J. Syst. Evol. Microbiol.">
        <title>The Global Catalogue of Microorganisms (GCM) 10K type strain sequencing project: providing services to taxonomists for standard genome sequencing and annotation.</title>
        <authorList>
            <consortium name="The Broad Institute Genomics Platform"/>
            <consortium name="The Broad Institute Genome Sequencing Center for Infectious Disease"/>
            <person name="Wu L."/>
            <person name="Ma J."/>
        </authorList>
    </citation>
    <scope>NUCLEOTIDE SEQUENCE [LARGE SCALE GENOMIC DNA]</scope>
    <source>
        <strain evidence="3">JCM 10083</strain>
    </source>
</reference>
<accession>A0ABW2SRP4</accession>